<gene>
    <name evidence="1" type="ORF">PFRI_06960</name>
</gene>
<evidence type="ECO:0000313" key="2">
    <source>
        <dbReference type="Proteomes" id="UP000184514"/>
    </source>
</evidence>
<comment type="caution">
    <text evidence="1">The sequence shown here is derived from an EMBL/GenBank/DDBJ whole genome shotgun (WGS) entry which is preliminary data.</text>
</comment>
<dbReference type="Proteomes" id="UP000184514">
    <property type="component" value="Unassembled WGS sequence"/>
</dbReference>
<dbReference type="AlphaFoldDB" id="A0A1L9P0Q1"/>
<organism evidence="1 2">
    <name type="scientific">Planktotalea frisia</name>
    <dbReference type="NCBI Taxonomy" id="696762"/>
    <lineage>
        <taxon>Bacteria</taxon>
        <taxon>Pseudomonadati</taxon>
        <taxon>Pseudomonadota</taxon>
        <taxon>Alphaproteobacteria</taxon>
        <taxon>Rhodobacterales</taxon>
        <taxon>Paracoccaceae</taxon>
        <taxon>Planktotalea</taxon>
    </lineage>
</organism>
<dbReference type="EMBL" id="MLCB01000061">
    <property type="protein sequence ID" value="OJI95061.1"/>
    <property type="molecule type" value="Genomic_DNA"/>
</dbReference>
<sequence length="29" mass="3101">MKHALITGIAAVVCFAIVEYSGSEYAVRT</sequence>
<protein>
    <submittedName>
        <fullName evidence="1">Uncharacterized protein</fullName>
    </submittedName>
</protein>
<evidence type="ECO:0000313" key="1">
    <source>
        <dbReference type="EMBL" id="OJI95061.1"/>
    </source>
</evidence>
<accession>A0A1L9P0Q1</accession>
<name>A0A1L9P0Q1_9RHOB</name>
<proteinExistence type="predicted"/>
<dbReference type="STRING" id="696762.PFRI_06960"/>
<keyword evidence="2" id="KW-1185">Reference proteome</keyword>
<reference evidence="1 2" key="1">
    <citation type="submission" date="2016-10" db="EMBL/GenBank/DDBJ databases">
        <title>Genome sequence of Planktotalea frisia SH6-1.</title>
        <authorList>
            <person name="Poehlein A."/>
            <person name="Bakenhus I."/>
            <person name="Voget S."/>
            <person name="Brinkhoff T."/>
            <person name="Simon M."/>
        </authorList>
    </citation>
    <scope>NUCLEOTIDE SEQUENCE [LARGE SCALE GENOMIC DNA]</scope>
    <source>
        <strain evidence="1 2">SH6-1</strain>
    </source>
</reference>